<reference evidence="2" key="1">
    <citation type="submission" date="2023-03" db="EMBL/GenBank/DDBJ databases">
        <title>Massive genome expansion in bonnet fungi (Mycena s.s.) driven by repeated elements and novel gene families across ecological guilds.</title>
        <authorList>
            <consortium name="Lawrence Berkeley National Laboratory"/>
            <person name="Harder C.B."/>
            <person name="Miyauchi S."/>
            <person name="Viragh M."/>
            <person name="Kuo A."/>
            <person name="Thoen E."/>
            <person name="Andreopoulos B."/>
            <person name="Lu D."/>
            <person name="Skrede I."/>
            <person name="Drula E."/>
            <person name="Henrissat B."/>
            <person name="Morin E."/>
            <person name="Kohler A."/>
            <person name="Barry K."/>
            <person name="LaButti K."/>
            <person name="Morin E."/>
            <person name="Salamov A."/>
            <person name="Lipzen A."/>
            <person name="Mereny Z."/>
            <person name="Hegedus B."/>
            <person name="Baldrian P."/>
            <person name="Stursova M."/>
            <person name="Weitz H."/>
            <person name="Taylor A."/>
            <person name="Grigoriev I.V."/>
            <person name="Nagy L.G."/>
            <person name="Martin F."/>
            <person name="Kauserud H."/>
        </authorList>
    </citation>
    <scope>NUCLEOTIDE SEQUENCE</scope>
    <source>
        <strain evidence="2">CBHHK067</strain>
    </source>
</reference>
<evidence type="ECO:0000313" key="2">
    <source>
        <dbReference type="EMBL" id="KAJ7710931.1"/>
    </source>
</evidence>
<organism evidence="2 3">
    <name type="scientific">Mycena rosella</name>
    <name type="common">Pink bonnet</name>
    <name type="synonym">Agaricus rosellus</name>
    <dbReference type="NCBI Taxonomy" id="1033263"/>
    <lineage>
        <taxon>Eukaryota</taxon>
        <taxon>Fungi</taxon>
        <taxon>Dikarya</taxon>
        <taxon>Basidiomycota</taxon>
        <taxon>Agaricomycotina</taxon>
        <taxon>Agaricomycetes</taxon>
        <taxon>Agaricomycetidae</taxon>
        <taxon>Agaricales</taxon>
        <taxon>Marasmiineae</taxon>
        <taxon>Mycenaceae</taxon>
        <taxon>Mycena</taxon>
    </lineage>
</organism>
<protein>
    <submittedName>
        <fullName evidence="2">Uncharacterized protein</fullName>
    </submittedName>
</protein>
<dbReference type="EMBL" id="JARKIE010000001">
    <property type="protein sequence ID" value="KAJ7710931.1"/>
    <property type="molecule type" value="Genomic_DNA"/>
</dbReference>
<keyword evidence="3" id="KW-1185">Reference proteome</keyword>
<gene>
    <name evidence="2" type="ORF">B0H17DRAFT_1124010</name>
</gene>
<evidence type="ECO:0000313" key="3">
    <source>
        <dbReference type="Proteomes" id="UP001221757"/>
    </source>
</evidence>
<dbReference type="Proteomes" id="UP001221757">
    <property type="component" value="Unassembled WGS sequence"/>
</dbReference>
<evidence type="ECO:0000256" key="1">
    <source>
        <dbReference type="SAM" id="MobiDB-lite"/>
    </source>
</evidence>
<proteinExistence type="predicted"/>
<name>A0AAD7MCZ2_MYCRO</name>
<feature type="region of interest" description="Disordered" evidence="1">
    <location>
        <begin position="171"/>
        <end position="198"/>
    </location>
</feature>
<accession>A0AAD7MCZ2</accession>
<feature type="compositionally biased region" description="Acidic residues" evidence="1">
    <location>
        <begin position="175"/>
        <end position="187"/>
    </location>
</feature>
<comment type="caution">
    <text evidence="2">The sequence shown here is derived from an EMBL/GenBank/DDBJ whole genome shotgun (WGS) entry which is preliminary data.</text>
</comment>
<sequence length="231" mass="25752">MHAHTGLRHFKKAISAVLQWTGTEHKEIHHIFMGVLAGAVNVQVLIVVKSLIDVIYCAQFQSHTTGTLDAPQYSLDTFHTNQSILVTLGIREQFNVPKIHSLQHYVSAIQPLGSADGFNTEAPERLHICFAKKAYRSSNKHDYTSQMTAWLQRQGAFALRQSYLDWLNHKLNSEPEGEDDDASDEEGVPTTAQQRHTVAAKKNDCGRLSCVDEDPHEYRCTISASGSVAVL</sequence>
<dbReference type="AlphaFoldDB" id="A0AAD7MCZ2"/>